<reference evidence="1" key="1">
    <citation type="journal article" date="2023" name="G3 (Bethesda)">
        <title>A reference genome for the long-term kleptoplast-retaining sea slug Elysia crispata morphotype clarki.</title>
        <authorList>
            <person name="Eastman K.E."/>
            <person name="Pendleton A.L."/>
            <person name="Shaikh M.A."/>
            <person name="Suttiyut T."/>
            <person name="Ogas R."/>
            <person name="Tomko P."/>
            <person name="Gavelis G."/>
            <person name="Widhalm J.R."/>
            <person name="Wisecaver J.H."/>
        </authorList>
    </citation>
    <scope>NUCLEOTIDE SEQUENCE</scope>
    <source>
        <strain evidence="1">ECLA1</strain>
    </source>
</reference>
<accession>A0AAE1EA98</accession>
<evidence type="ECO:0000313" key="2">
    <source>
        <dbReference type="Proteomes" id="UP001283361"/>
    </source>
</evidence>
<gene>
    <name evidence="1" type="ORF">RRG08_055810</name>
</gene>
<protein>
    <submittedName>
        <fullName evidence="1">Uncharacterized protein</fullName>
    </submittedName>
</protein>
<keyword evidence="2" id="KW-1185">Reference proteome</keyword>
<name>A0AAE1EA98_9GAST</name>
<organism evidence="1 2">
    <name type="scientific">Elysia crispata</name>
    <name type="common">lettuce slug</name>
    <dbReference type="NCBI Taxonomy" id="231223"/>
    <lineage>
        <taxon>Eukaryota</taxon>
        <taxon>Metazoa</taxon>
        <taxon>Spiralia</taxon>
        <taxon>Lophotrochozoa</taxon>
        <taxon>Mollusca</taxon>
        <taxon>Gastropoda</taxon>
        <taxon>Heterobranchia</taxon>
        <taxon>Euthyneura</taxon>
        <taxon>Panpulmonata</taxon>
        <taxon>Sacoglossa</taxon>
        <taxon>Placobranchoidea</taxon>
        <taxon>Plakobranchidae</taxon>
        <taxon>Elysia</taxon>
    </lineage>
</organism>
<evidence type="ECO:0000313" key="1">
    <source>
        <dbReference type="EMBL" id="KAK3800189.1"/>
    </source>
</evidence>
<dbReference type="EMBL" id="JAWDGP010000490">
    <property type="protein sequence ID" value="KAK3800189.1"/>
    <property type="molecule type" value="Genomic_DNA"/>
</dbReference>
<sequence length="77" mass="8280">MTGRGRAAPRMRVFPSSTCVNTAVVAGSPLKREFSWCSLLAVAGSPQFPLSMCVNTAVVADHPLKRVFPLVHVLTQL</sequence>
<dbReference type="Proteomes" id="UP001283361">
    <property type="component" value="Unassembled WGS sequence"/>
</dbReference>
<dbReference type="AlphaFoldDB" id="A0AAE1EA98"/>
<comment type="caution">
    <text evidence="1">The sequence shown here is derived from an EMBL/GenBank/DDBJ whole genome shotgun (WGS) entry which is preliminary data.</text>
</comment>
<proteinExistence type="predicted"/>